<dbReference type="Proteomes" id="UP000249762">
    <property type="component" value="Unassembled WGS sequence"/>
</dbReference>
<keyword evidence="2" id="KW-1185">Reference proteome</keyword>
<sequence length="373" mass="43968">MKINFQFKNWFIKIKKLSKNMSVDAQQDLLSWSEIWGICGHDVPKFINEQNEGKWWKEFIETIKQEDVQDNLFEHTDLKVKTEEKWDWKEGNGFMLDTDIKGEGPIKEASEIEENFQITWFHDKRILSRYSKEEQTKIIQSYVSKGLIKLMKYILNSVLVSNPLVSSKENKEDKFLQIVFGYSYKPNSTIISGNEDEHIQKLKNLIGACIEKYTQIAEQKWKNVYLYDYDERNISFANEIIDLIKIVSSIETEELLSKDFEKQKTILDALANPENLLLLLNLDDYAELSCNCMRWNYLNNYFQGRIYPVPCMKKGYVRLLDKRALKIRICYEKFVHKNIDSDADSCKAIYSIYTSIFQNFVGCLLIPKNQFSS</sequence>
<evidence type="ECO:0000313" key="2">
    <source>
        <dbReference type="Proteomes" id="UP000249762"/>
    </source>
</evidence>
<reference evidence="2" key="1">
    <citation type="submission" date="2018-06" db="EMBL/GenBank/DDBJ databases">
        <authorList>
            <person name="Martinez Ocampo F."/>
            <person name="Quiroz Castaneda R.E."/>
            <person name="Rojas Lopez X."/>
        </authorList>
    </citation>
    <scope>NUCLEOTIDE SEQUENCE [LARGE SCALE GENOMIC DNA]</scope>
    <source>
        <strain evidence="2">INIFAP02</strain>
    </source>
</reference>
<protein>
    <submittedName>
        <fullName evidence="1">Uncharacterized protein</fullName>
    </submittedName>
</protein>
<comment type="caution">
    <text evidence="1">The sequence shown here is derived from an EMBL/GenBank/DDBJ whole genome shotgun (WGS) entry which is preliminary data.</text>
</comment>
<accession>A0A328PRM6</accession>
<name>A0A328PRM6_9MOLU</name>
<dbReference type="EMBL" id="QKVO01000008">
    <property type="protein sequence ID" value="RAO94967.1"/>
    <property type="molecule type" value="Genomic_DNA"/>
</dbReference>
<gene>
    <name evidence="1" type="ORF">DNK47_02190</name>
</gene>
<proteinExistence type="predicted"/>
<dbReference type="AlphaFoldDB" id="A0A328PRM6"/>
<evidence type="ECO:0000313" key="1">
    <source>
        <dbReference type="EMBL" id="RAO94967.1"/>
    </source>
</evidence>
<organism evidence="1 2">
    <name type="scientific">Mycoplasma wenyonii</name>
    <dbReference type="NCBI Taxonomy" id="65123"/>
    <lineage>
        <taxon>Bacteria</taxon>
        <taxon>Bacillati</taxon>
        <taxon>Mycoplasmatota</taxon>
        <taxon>Mollicutes</taxon>
        <taxon>Mycoplasmataceae</taxon>
        <taxon>Mycoplasma</taxon>
    </lineage>
</organism>